<dbReference type="Pfam" id="PF02186">
    <property type="entry name" value="TFIIE_beta"/>
    <property type="match status" value="1"/>
</dbReference>
<evidence type="ECO:0000256" key="6">
    <source>
        <dbReference type="ARBA" id="ARBA00025581"/>
    </source>
</evidence>
<evidence type="ECO:0000256" key="8">
    <source>
        <dbReference type="SAM" id="MobiDB-lite"/>
    </source>
</evidence>
<comment type="subunit">
    <text evidence="7">Tetramer of two alpha and two beta chains.</text>
</comment>
<proteinExistence type="inferred from homology"/>
<feature type="domain" description="TFIIE beta" evidence="9">
    <location>
        <begin position="59"/>
        <end position="143"/>
    </location>
</feature>
<name>A0ABP1RAP5_9HEXA</name>
<dbReference type="PANTHER" id="PTHR12716">
    <property type="entry name" value="TRANSCRIPTION INITIATION FACTOR IIE, BETA SUBUNIT"/>
    <property type="match status" value="1"/>
</dbReference>
<evidence type="ECO:0000256" key="7">
    <source>
        <dbReference type="PIRNR" id="PIRNR016398"/>
    </source>
</evidence>
<feature type="region of interest" description="Disordered" evidence="8">
    <location>
        <begin position="23"/>
        <end position="57"/>
    </location>
</feature>
<sequence length="283" mass="32297">MDPALLRERELFQKRAFAVPVIETKKRKEESSAGAPDPKKMRPGNEGMSSSMYSSGPRSASMMAAASAFKFGVLTKIVKHLRQKFQDGEDSPLTMEEILDETNQLDVSGKTRQWLLAEALPNNPKIEASLDGKFQFKPPLKCRDKKSLLRLLKQHDLKGMGGILRDDVVESVPHSERVLKALDSEIITINRQDKKKVLFYNDRHADLVVDEEFQKLWRAVAVDGIDDAKIEEYLDKQGIRSMSDQSIKKTVQPIQRRKAQRKKQIKKPKDNEHIANDLKIYDD</sequence>
<keyword evidence="2 7" id="KW-0805">Transcription regulation</keyword>
<dbReference type="EMBL" id="CAXLJM020000057">
    <property type="protein sequence ID" value="CAL8119081.1"/>
    <property type="molecule type" value="Genomic_DNA"/>
</dbReference>
<keyword evidence="5 7" id="KW-0539">Nucleus</keyword>
<keyword evidence="11" id="KW-1185">Reference proteome</keyword>
<dbReference type="PIRSF" id="PIRSF016398">
    <property type="entry name" value="TFIIE-beta"/>
    <property type="match status" value="1"/>
</dbReference>
<dbReference type="PROSITE" id="PS51351">
    <property type="entry name" value="TFIIE_BETA_C"/>
    <property type="match status" value="1"/>
</dbReference>
<feature type="compositionally biased region" description="Basic residues" evidence="8">
    <location>
        <begin position="255"/>
        <end position="266"/>
    </location>
</feature>
<evidence type="ECO:0000256" key="5">
    <source>
        <dbReference type="ARBA" id="ARBA00023242"/>
    </source>
</evidence>
<accession>A0ABP1RAP5</accession>
<dbReference type="Gene3D" id="1.10.10.10">
    <property type="entry name" value="Winged helix-like DNA-binding domain superfamily/Winged helix DNA-binding domain"/>
    <property type="match status" value="1"/>
</dbReference>
<reference evidence="10 11" key="1">
    <citation type="submission" date="2024-08" db="EMBL/GenBank/DDBJ databases">
        <authorList>
            <person name="Cucini C."/>
            <person name="Frati F."/>
        </authorList>
    </citation>
    <scope>NUCLEOTIDE SEQUENCE [LARGE SCALE GENOMIC DNA]</scope>
</reference>
<evidence type="ECO:0000313" key="11">
    <source>
        <dbReference type="Proteomes" id="UP001642540"/>
    </source>
</evidence>
<keyword evidence="4 7" id="KW-0804">Transcription</keyword>
<dbReference type="InterPro" id="IPR040501">
    <property type="entry name" value="TFA2_Winged_2"/>
</dbReference>
<dbReference type="InterPro" id="IPR003166">
    <property type="entry name" value="TFIIE_bsu_DNA-bd"/>
</dbReference>
<evidence type="ECO:0000256" key="2">
    <source>
        <dbReference type="ARBA" id="ARBA00023015"/>
    </source>
</evidence>
<dbReference type="Pfam" id="PF18121">
    <property type="entry name" value="TFA2_Winged_2"/>
    <property type="match status" value="1"/>
</dbReference>
<evidence type="ECO:0000259" key="9">
    <source>
        <dbReference type="PROSITE" id="PS51351"/>
    </source>
</evidence>
<dbReference type="PANTHER" id="PTHR12716:SF8">
    <property type="entry name" value="TRANSCRIPTION INITIATION FACTOR IIE SUBUNIT BETA"/>
    <property type="match status" value="1"/>
</dbReference>
<dbReference type="InterPro" id="IPR036388">
    <property type="entry name" value="WH-like_DNA-bd_sf"/>
</dbReference>
<organism evidence="10 11">
    <name type="scientific">Orchesella dallaii</name>
    <dbReference type="NCBI Taxonomy" id="48710"/>
    <lineage>
        <taxon>Eukaryota</taxon>
        <taxon>Metazoa</taxon>
        <taxon>Ecdysozoa</taxon>
        <taxon>Arthropoda</taxon>
        <taxon>Hexapoda</taxon>
        <taxon>Collembola</taxon>
        <taxon>Entomobryomorpha</taxon>
        <taxon>Entomobryoidea</taxon>
        <taxon>Orchesellidae</taxon>
        <taxon>Orchesellinae</taxon>
        <taxon>Orchesella</taxon>
    </lineage>
</organism>
<dbReference type="SUPFAM" id="SSF46785">
    <property type="entry name" value="Winged helix' DNA-binding domain"/>
    <property type="match status" value="1"/>
</dbReference>
<comment type="subcellular location">
    <subcellularLocation>
        <location evidence="1 7">Nucleus</location>
    </subcellularLocation>
</comment>
<dbReference type="CDD" id="cd07977">
    <property type="entry name" value="TFIIE_beta_winged_helix"/>
    <property type="match status" value="1"/>
</dbReference>
<comment type="similarity">
    <text evidence="7">Belongs to the TFIIE beta subunit family.</text>
</comment>
<comment type="caution">
    <text evidence="10">The sequence shown here is derived from an EMBL/GenBank/DDBJ whole genome shotgun (WGS) entry which is preliminary data.</text>
</comment>
<dbReference type="InterPro" id="IPR016656">
    <property type="entry name" value="TFIIE-bsu"/>
</dbReference>
<feature type="compositionally biased region" description="Low complexity" evidence="8">
    <location>
        <begin position="48"/>
        <end position="57"/>
    </location>
</feature>
<gene>
    <name evidence="10" type="ORF">ODALV1_LOCUS18390</name>
</gene>
<keyword evidence="3 7" id="KW-0238">DNA-binding</keyword>
<evidence type="ECO:0000256" key="1">
    <source>
        <dbReference type="ARBA" id="ARBA00004123"/>
    </source>
</evidence>
<evidence type="ECO:0000313" key="10">
    <source>
        <dbReference type="EMBL" id="CAL8119081.1"/>
    </source>
</evidence>
<evidence type="ECO:0000256" key="3">
    <source>
        <dbReference type="ARBA" id="ARBA00023125"/>
    </source>
</evidence>
<dbReference type="Proteomes" id="UP001642540">
    <property type="component" value="Unassembled WGS sequence"/>
</dbReference>
<protein>
    <recommendedName>
        <fullName evidence="7">Transcription initiation factor IIE subunit beta</fullName>
    </recommendedName>
</protein>
<feature type="region of interest" description="Disordered" evidence="8">
    <location>
        <begin position="244"/>
        <end position="269"/>
    </location>
</feature>
<dbReference type="InterPro" id="IPR036390">
    <property type="entry name" value="WH_DNA-bd_sf"/>
</dbReference>
<evidence type="ECO:0000256" key="4">
    <source>
        <dbReference type="ARBA" id="ARBA00023163"/>
    </source>
</evidence>
<comment type="function">
    <text evidence="6 7">Recruits TFIIH to the initiation complex and stimulates the RNA polymerase II C-terminal domain kinase and DNA-dependent ATPase activities of TFIIH. Both TFIIH and TFIIE are required for promoter clearance by RNA polymerase.</text>
</comment>